<organism evidence="2 3">
    <name type="scientific">Actinocatenispora comari</name>
    <dbReference type="NCBI Taxonomy" id="2807577"/>
    <lineage>
        <taxon>Bacteria</taxon>
        <taxon>Bacillati</taxon>
        <taxon>Actinomycetota</taxon>
        <taxon>Actinomycetes</taxon>
        <taxon>Micromonosporales</taxon>
        <taxon>Micromonosporaceae</taxon>
        <taxon>Actinocatenispora</taxon>
    </lineage>
</organism>
<gene>
    <name evidence="2" type="ORF">NUM_68300</name>
</gene>
<accession>A0A8J4AHV4</accession>
<keyword evidence="3" id="KW-1185">Reference proteome</keyword>
<comment type="caution">
    <text evidence="2">The sequence shown here is derived from an EMBL/GenBank/DDBJ whole genome shotgun (WGS) entry which is preliminary data.</text>
</comment>
<sequence length="314" mass="33171">MSGGALVPLGDDRVRPAPNGPAGPLNAGGVPKLNPVSGVPMSGAPVSGASMPGLVRPGQQQPPLGAGTVYGGVEPAQPQRQVARPRRLRPFQRLRAGMHGVSRGALQQIEVPGTSSGLLLGRDGNKAPVLVRMFRDEPTRLSLIGGLWAARVTVFRALAMGARVVVFTNQPSEWQGFGRWATGRDDRVAVMSGERPVTVGATATSPALMLYDVGLHGAQQPPALGPWQTQLTVLRQLTAYGFPSVQASNMIFLQRLASGEAYAAASVLQLTSETVNLLQVMRDDMMAVLGGQADRYLWLNPTDVESGQFGAARR</sequence>
<evidence type="ECO:0000313" key="2">
    <source>
        <dbReference type="EMBL" id="GIL31576.1"/>
    </source>
</evidence>
<dbReference type="AlphaFoldDB" id="A0A8J4AHV4"/>
<name>A0A8J4AHV4_9ACTN</name>
<evidence type="ECO:0000313" key="3">
    <source>
        <dbReference type="Proteomes" id="UP000614996"/>
    </source>
</evidence>
<protein>
    <submittedName>
        <fullName evidence="2">Uncharacterized protein</fullName>
    </submittedName>
</protein>
<dbReference type="EMBL" id="BOPO01000148">
    <property type="protein sequence ID" value="GIL31576.1"/>
    <property type="molecule type" value="Genomic_DNA"/>
</dbReference>
<feature type="region of interest" description="Disordered" evidence="1">
    <location>
        <begin position="1"/>
        <end position="29"/>
    </location>
</feature>
<reference evidence="3" key="1">
    <citation type="journal article" date="2021" name="Int. J. Syst. Evol. Microbiol.">
        <title>Actinocatenispora comari sp. nov., an endophytic actinomycete isolated from aerial parts of Comarum salesowianum.</title>
        <authorList>
            <person name="Oyunbileg N."/>
            <person name="Iizaka Y."/>
            <person name="Hamada M."/>
            <person name="Davaapurev B.O."/>
            <person name="Fukumoto A."/>
            <person name="Tsetseg B."/>
            <person name="Kato F."/>
            <person name="Tamura T."/>
            <person name="Batkhuu J."/>
            <person name="Anzai Y."/>
        </authorList>
    </citation>
    <scope>NUCLEOTIDE SEQUENCE [LARGE SCALE GENOMIC DNA]</scope>
    <source>
        <strain evidence="3">NUM-2625</strain>
    </source>
</reference>
<dbReference type="Proteomes" id="UP000614996">
    <property type="component" value="Unassembled WGS sequence"/>
</dbReference>
<evidence type="ECO:0000256" key="1">
    <source>
        <dbReference type="SAM" id="MobiDB-lite"/>
    </source>
</evidence>
<feature type="compositionally biased region" description="Low complexity" evidence="1">
    <location>
        <begin position="16"/>
        <end position="29"/>
    </location>
</feature>
<proteinExistence type="predicted"/>